<proteinExistence type="predicted"/>
<protein>
    <recommendedName>
        <fullName evidence="2">Myb/SANT-like domain-containing protein</fullName>
    </recommendedName>
</protein>
<feature type="compositionally biased region" description="Basic and acidic residues" evidence="1">
    <location>
        <begin position="464"/>
        <end position="485"/>
    </location>
</feature>
<evidence type="ECO:0000313" key="4">
    <source>
        <dbReference type="Proteomes" id="UP001172457"/>
    </source>
</evidence>
<feature type="region of interest" description="Disordered" evidence="1">
    <location>
        <begin position="430"/>
        <end position="487"/>
    </location>
</feature>
<keyword evidence="4" id="KW-1185">Reference proteome</keyword>
<accession>A0AA38VZ10</accession>
<comment type="caution">
    <text evidence="3">The sequence shown here is derived from an EMBL/GenBank/DDBJ whole genome shotgun (WGS) entry which is preliminary data.</text>
</comment>
<sequence length="579" mass="67607">MTIETIKSLLVYRCFERKTDKKITTFSQLLLSVSLQFYSNSPKDFFYWCKTCNLCLCRRSNVLVRSYCMKMGLRNQKTSDRLRTIWTPEMDRYFIDLMLEQVGKGNRIDDHLFSKRAWKHMTTLFNTKFKFHYEKDVLKNRHKTLRNLYRTISNLLSLNGFSWDQTRQMVTADNNVWDDYIKVHPDARSYRIKTIPYYNDLCQIYKNISTEENLDNSDENPKHDSKALGADGEEACLVKPLSESVGDAVLENESGNANEADLEVLHEIMIDEDFTASISKEYADHAIPQSEEDTGLASGRGRARTYWQPPMDRYFIDLMVDQVQKGNQIDGLFRKQAWIEMIKSFNARFGFNYDVDILKNRYKTFKRQHNTIKKLLESEGFFWDDIRQMVIADDRAWQDYIEANADARQYMTRPVPYYKDLCNVCKEANTSEGRESLSDNHSDQKDEAGSLKLTHSATVSDEQESSHKRELENKWSPEHLKKVKMDDEESMASALREMAAAVSCLADKMKDEDDDDNSTNSVAVVEAIQRLPDMDEDLILDACDYLEDDDKKAKTFLALDVKLRKKWLIRKLRPQRSSI</sequence>
<feature type="domain" description="Myb/SANT-like" evidence="2">
    <location>
        <begin position="86"/>
        <end position="180"/>
    </location>
</feature>
<dbReference type="EMBL" id="JARYMX010000006">
    <property type="protein sequence ID" value="KAJ9543157.1"/>
    <property type="molecule type" value="Genomic_DNA"/>
</dbReference>
<dbReference type="AlphaFoldDB" id="A0AA38VZ10"/>
<organism evidence="3 4">
    <name type="scientific">Centaurea solstitialis</name>
    <name type="common">yellow star-thistle</name>
    <dbReference type="NCBI Taxonomy" id="347529"/>
    <lineage>
        <taxon>Eukaryota</taxon>
        <taxon>Viridiplantae</taxon>
        <taxon>Streptophyta</taxon>
        <taxon>Embryophyta</taxon>
        <taxon>Tracheophyta</taxon>
        <taxon>Spermatophyta</taxon>
        <taxon>Magnoliopsida</taxon>
        <taxon>eudicotyledons</taxon>
        <taxon>Gunneridae</taxon>
        <taxon>Pentapetalae</taxon>
        <taxon>asterids</taxon>
        <taxon>campanulids</taxon>
        <taxon>Asterales</taxon>
        <taxon>Asteraceae</taxon>
        <taxon>Carduoideae</taxon>
        <taxon>Cardueae</taxon>
        <taxon>Centaureinae</taxon>
        <taxon>Centaurea</taxon>
    </lineage>
</organism>
<evidence type="ECO:0000313" key="3">
    <source>
        <dbReference type="EMBL" id="KAJ9543157.1"/>
    </source>
</evidence>
<evidence type="ECO:0000259" key="2">
    <source>
        <dbReference type="Pfam" id="PF12776"/>
    </source>
</evidence>
<feature type="domain" description="Myb/SANT-like" evidence="2">
    <location>
        <begin position="306"/>
        <end position="400"/>
    </location>
</feature>
<dbReference type="PANTHER" id="PTHR46929:SF33">
    <property type="entry name" value="L10-INTERACTING MYB DOMAIN-CONTAINING PROTEIN-LIKE ISOFORM X1"/>
    <property type="match status" value="1"/>
</dbReference>
<feature type="compositionally biased region" description="Basic and acidic residues" evidence="1">
    <location>
        <begin position="432"/>
        <end position="449"/>
    </location>
</feature>
<evidence type="ECO:0000256" key="1">
    <source>
        <dbReference type="SAM" id="MobiDB-lite"/>
    </source>
</evidence>
<dbReference type="PANTHER" id="PTHR46929">
    <property type="entry name" value="EXPRESSED PROTEIN"/>
    <property type="match status" value="1"/>
</dbReference>
<dbReference type="Pfam" id="PF12776">
    <property type="entry name" value="Myb_DNA-bind_3"/>
    <property type="match status" value="2"/>
</dbReference>
<gene>
    <name evidence="3" type="ORF">OSB04_022864</name>
</gene>
<name>A0AA38VZ10_9ASTR</name>
<dbReference type="Proteomes" id="UP001172457">
    <property type="component" value="Chromosome 6"/>
</dbReference>
<reference evidence="3" key="1">
    <citation type="submission" date="2023-03" db="EMBL/GenBank/DDBJ databases">
        <title>Chromosome-scale reference genome and RAD-based genetic map of yellow starthistle (Centaurea solstitialis) reveal putative structural variation and QTLs associated with invader traits.</title>
        <authorList>
            <person name="Reatini B."/>
            <person name="Cang F.A."/>
            <person name="Jiang Q."/>
            <person name="Mckibben M.T.W."/>
            <person name="Barker M.S."/>
            <person name="Rieseberg L.H."/>
            <person name="Dlugosch K.M."/>
        </authorList>
    </citation>
    <scope>NUCLEOTIDE SEQUENCE</scope>
    <source>
        <strain evidence="3">CAN-66</strain>
        <tissue evidence="3">Leaf</tissue>
    </source>
</reference>
<dbReference type="InterPro" id="IPR024752">
    <property type="entry name" value="Myb/SANT-like_dom"/>
</dbReference>